<keyword evidence="3" id="KW-1185">Reference proteome</keyword>
<dbReference type="Proteomes" id="UP000266482">
    <property type="component" value="Unassembled WGS sequence"/>
</dbReference>
<dbReference type="GO" id="GO:0008270">
    <property type="term" value="F:zinc ion binding"/>
    <property type="evidence" value="ECO:0007669"/>
    <property type="project" value="InterPro"/>
</dbReference>
<comment type="caution">
    <text evidence="2">The sequence shown here is derived from an EMBL/GenBank/DDBJ whole genome shotgun (WGS) entry which is preliminary data.</text>
</comment>
<name>A0A3A1VI25_9BACL</name>
<reference evidence="2 3" key="1">
    <citation type="submission" date="2018-09" db="EMBL/GenBank/DDBJ databases">
        <title>Paenibacillus aracenensis nov. sp. isolated from a cave in southern Spain.</title>
        <authorList>
            <person name="Jurado V."/>
            <person name="Gutierrez-Patricio S."/>
            <person name="Gonzalez-Pimentel J.L."/>
            <person name="Miller A.Z."/>
            <person name="Laiz L."/>
            <person name="Saiz-Jimenez C."/>
        </authorList>
    </citation>
    <scope>NUCLEOTIDE SEQUENCE [LARGE SCALE GENOMIC DNA]</scope>
    <source>
        <strain evidence="2 3">DSM 22867</strain>
    </source>
</reference>
<sequence length="212" mass="24015">MGLAGDHQKQWFKVIVNGVLTNISEIKMKVNSVEVNHTMPDMWPSDWSRLYIMVSKRPIIREELTSSELQEHTVTIAGIMLSLIIPLLPLEENEIEHNLEGLPEGAISRIEVNRYERNILNREACILHHGLKCKVCSFNFESFYGSIGRDFIHVHHVTPVSRLGPNYTINPVTDLVPVCPNCHAMLHKKTPPYTVDELISIIQSNPPVAYSG</sequence>
<dbReference type="GO" id="GO:0003676">
    <property type="term" value="F:nucleic acid binding"/>
    <property type="evidence" value="ECO:0007669"/>
    <property type="project" value="InterPro"/>
</dbReference>
<dbReference type="AlphaFoldDB" id="A0A3A1VI25"/>
<organism evidence="2 3">
    <name type="scientific">Paenibacillus nanensis</name>
    <dbReference type="NCBI Taxonomy" id="393251"/>
    <lineage>
        <taxon>Bacteria</taxon>
        <taxon>Bacillati</taxon>
        <taxon>Bacillota</taxon>
        <taxon>Bacilli</taxon>
        <taxon>Bacillales</taxon>
        <taxon>Paenibacillaceae</taxon>
        <taxon>Paenibacillus</taxon>
    </lineage>
</organism>
<dbReference type="CDD" id="cd00085">
    <property type="entry name" value="HNHc"/>
    <property type="match status" value="1"/>
</dbReference>
<evidence type="ECO:0000313" key="2">
    <source>
        <dbReference type="EMBL" id="RIX60588.1"/>
    </source>
</evidence>
<dbReference type="InterPro" id="IPR002711">
    <property type="entry name" value="HNH"/>
</dbReference>
<proteinExistence type="predicted"/>
<protein>
    <recommendedName>
        <fullName evidence="1">HNH domain-containing protein</fullName>
    </recommendedName>
</protein>
<evidence type="ECO:0000259" key="1">
    <source>
        <dbReference type="Pfam" id="PF01844"/>
    </source>
</evidence>
<dbReference type="Gene3D" id="1.10.30.50">
    <property type="match status" value="1"/>
</dbReference>
<gene>
    <name evidence="2" type="ORF">D3P08_00510</name>
</gene>
<dbReference type="EMBL" id="QXQA01000001">
    <property type="protein sequence ID" value="RIX60588.1"/>
    <property type="molecule type" value="Genomic_DNA"/>
</dbReference>
<dbReference type="Pfam" id="PF01844">
    <property type="entry name" value="HNH"/>
    <property type="match status" value="1"/>
</dbReference>
<accession>A0A3A1VI25</accession>
<dbReference type="GO" id="GO:0004519">
    <property type="term" value="F:endonuclease activity"/>
    <property type="evidence" value="ECO:0007669"/>
    <property type="project" value="InterPro"/>
</dbReference>
<evidence type="ECO:0000313" key="3">
    <source>
        <dbReference type="Proteomes" id="UP000266482"/>
    </source>
</evidence>
<feature type="domain" description="HNH" evidence="1">
    <location>
        <begin position="133"/>
        <end position="189"/>
    </location>
</feature>
<dbReference type="OrthoDB" id="9779761at2"/>
<dbReference type="InterPro" id="IPR003615">
    <property type="entry name" value="HNH_nuc"/>
</dbReference>